<keyword evidence="3" id="KW-1185">Reference proteome</keyword>
<reference evidence="2 3" key="1">
    <citation type="submission" date="2015-01" db="EMBL/GenBank/DDBJ databases">
        <title>Draft genome sequence of Pedobacter sp. NL19 isolated from sludge of an effluent treatment pond in an abandoned uranium mine.</title>
        <authorList>
            <person name="Santos T."/>
            <person name="Caetano T."/>
            <person name="Covas C."/>
            <person name="Cruz A."/>
            <person name="Mendo S."/>
        </authorList>
    </citation>
    <scope>NUCLEOTIDE SEQUENCE [LARGE SCALE GENOMIC DNA]</scope>
    <source>
        <strain evidence="2 3">NL19</strain>
    </source>
</reference>
<evidence type="ECO:0000256" key="1">
    <source>
        <dbReference type="SAM" id="MobiDB-lite"/>
    </source>
</evidence>
<organism evidence="2 3">
    <name type="scientific">Pedobacter lusitanus</name>
    <dbReference type="NCBI Taxonomy" id="1503925"/>
    <lineage>
        <taxon>Bacteria</taxon>
        <taxon>Pseudomonadati</taxon>
        <taxon>Bacteroidota</taxon>
        <taxon>Sphingobacteriia</taxon>
        <taxon>Sphingobacteriales</taxon>
        <taxon>Sphingobacteriaceae</taxon>
        <taxon>Pedobacter</taxon>
    </lineage>
</organism>
<evidence type="ECO:0000313" key="2">
    <source>
        <dbReference type="EMBL" id="KIO77359.1"/>
    </source>
</evidence>
<dbReference type="RefSeq" id="WP_041881221.1">
    <property type="nucleotide sequence ID" value="NZ_CP157278.1"/>
</dbReference>
<protein>
    <submittedName>
        <fullName evidence="2">Uncharacterized protein</fullName>
    </submittedName>
</protein>
<evidence type="ECO:0000313" key="3">
    <source>
        <dbReference type="Proteomes" id="UP000032049"/>
    </source>
</evidence>
<comment type="caution">
    <text evidence="2">The sequence shown here is derived from an EMBL/GenBank/DDBJ whole genome shotgun (WGS) entry which is preliminary data.</text>
</comment>
<name>A0A0D0FXY7_9SPHI</name>
<dbReference type="STRING" id="1503925.TH53_09830"/>
<dbReference type="OrthoDB" id="771082at2"/>
<dbReference type="Proteomes" id="UP000032049">
    <property type="component" value="Unassembled WGS sequence"/>
</dbReference>
<sequence length="72" mass="8032">MANQQNNQKKDEAPKKTVYKETQERINEKKPDSGETSSVADMGRTDLISRPERKHKPLGSSHEPGTIPGTDL</sequence>
<proteinExistence type="predicted"/>
<dbReference type="EMBL" id="JXRA01000037">
    <property type="protein sequence ID" value="KIO77359.1"/>
    <property type="molecule type" value="Genomic_DNA"/>
</dbReference>
<dbReference type="AlphaFoldDB" id="A0A0D0FXY7"/>
<accession>A0A0D0FXY7</accession>
<gene>
    <name evidence="2" type="ORF">TH53_09830</name>
</gene>
<feature type="region of interest" description="Disordered" evidence="1">
    <location>
        <begin position="1"/>
        <end position="72"/>
    </location>
</feature>
<feature type="compositionally biased region" description="Basic and acidic residues" evidence="1">
    <location>
        <begin position="8"/>
        <end position="33"/>
    </location>
</feature>